<evidence type="ECO:0000313" key="2">
    <source>
        <dbReference type="Proteomes" id="UP000694557"/>
    </source>
</evidence>
<organism evidence="1 2">
    <name type="scientific">Oncorhynchus kisutch</name>
    <name type="common">Coho salmon</name>
    <name type="synonym">Salmo kisutch</name>
    <dbReference type="NCBI Taxonomy" id="8019"/>
    <lineage>
        <taxon>Eukaryota</taxon>
        <taxon>Metazoa</taxon>
        <taxon>Chordata</taxon>
        <taxon>Craniata</taxon>
        <taxon>Vertebrata</taxon>
        <taxon>Euteleostomi</taxon>
        <taxon>Actinopterygii</taxon>
        <taxon>Neopterygii</taxon>
        <taxon>Teleostei</taxon>
        <taxon>Protacanthopterygii</taxon>
        <taxon>Salmoniformes</taxon>
        <taxon>Salmonidae</taxon>
        <taxon>Salmoninae</taxon>
        <taxon>Oncorhynchus</taxon>
    </lineage>
</organism>
<evidence type="ECO:0000313" key="1">
    <source>
        <dbReference type="Ensembl" id="ENSOKIP00005034575.1"/>
    </source>
</evidence>
<dbReference type="Ensembl" id="ENSOKIT00005036482.1">
    <property type="protein sequence ID" value="ENSOKIP00005034575.1"/>
    <property type="gene ID" value="ENSOKIG00005014781.1"/>
</dbReference>
<dbReference type="AlphaFoldDB" id="A0A8C7FYU4"/>
<reference evidence="1" key="2">
    <citation type="submission" date="2025-09" db="UniProtKB">
        <authorList>
            <consortium name="Ensembl"/>
        </authorList>
    </citation>
    <scope>IDENTIFICATION</scope>
</reference>
<dbReference type="Proteomes" id="UP000694557">
    <property type="component" value="Unassembled WGS sequence"/>
</dbReference>
<protein>
    <submittedName>
        <fullName evidence="1">Uncharacterized protein</fullName>
    </submittedName>
</protein>
<name>A0A8C7FYU4_ONCKI</name>
<accession>A0A8C7FYU4</accession>
<proteinExistence type="predicted"/>
<keyword evidence="2" id="KW-1185">Reference proteome</keyword>
<sequence length="166" mass="18789">MPPPKYFTLNKVSFHNTMPWRPVGVIRVPIIGCARNDVSHWFELKTTFVILTGPMTLGNPGGGIPNMRWGYFAKTSKIRSKTANPSSLSLSLSLSPLCSQVCSEETLNEIPQRSTWKHNCENGILDKDEDFYSGRMDRDLFSQSIGLYSTSIPLNFDLICKDVRKW</sequence>
<reference evidence="1" key="1">
    <citation type="submission" date="2025-08" db="UniProtKB">
        <authorList>
            <consortium name="Ensembl"/>
        </authorList>
    </citation>
    <scope>IDENTIFICATION</scope>
</reference>
<dbReference type="GeneTree" id="ENSGT01000000221450"/>